<proteinExistence type="predicted"/>
<reference evidence="1" key="1">
    <citation type="submission" date="2020-08" db="EMBL/GenBank/DDBJ databases">
        <title>Plant Genome Project.</title>
        <authorList>
            <person name="Zhang R.-G."/>
        </authorList>
    </citation>
    <scope>NUCLEOTIDE SEQUENCE</scope>
    <source>
        <strain evidence="1">WSP0</strain>
        <tissue evidence="1">Leaf</tissue>
    </source>
</reference>
<name>A0AAV6JG49_9ERIC</name>
<gene>
    <name evidence="1" type="ORF">RHGRI_020423</name>
</gene>
<dbReference type="AlphaFoldDB" id="A0AAV6JG49"/>
<comment type="caution">
    <text evidence="1">The sequence shown here is derived from an EMBL/GenBank/DDBJ whole genome shotgun (WGS) entry which is preliminary data.</text>
</comment>
<protein>
    <submittedName>
        <fullName evidence="1">Uncharacterized protein</fullName>
    </submittedName>
</protein>
<sequence>MWVLGYFCAVEAHGSWFSPILVQWVTTQFEKLNLSLSPFYSRGKCFGGDTIDDDLKANGSNSTARSSHDVVTSLVYMPCADQLEHKKSNLLQPLKGLLELLIPFNLSLSPFYSRGKCSVEDTIDDDLKADCSNSTVRSAHDVVISLVYMPCTDQLEHKKSNFSKGF</sequence>
<evidence type="ECO:0000313" key="1">
    <source>
        <dbReference type="EMBL" id="KAG5540186.1"/>
    </source>
</evidence>
<keyword evidence="2" id="KW-1185">Reference proteome</keyword>
<dbReference type="Proteomes" id="UP000823749">
    <property type="component" value="Chromosome 7"/>
</dbReference>
<accession>A0AAV6JG49</accession>
<organism evidence="1 2">
    <name type="scientific">Rhododendron griersonianum</name>
    <dbReference type="NCBI Taxonomy" id="479676"/>
    <lineage>
        <taxon>Eukaryota</taxon>
        <taxon>Viridiplantae</taxon>
        <taxon>Streptophyta</taxon>
        <taxon>Embryophyta</taxon>
        <taxon>Tracheophyta</taxon>
        <taxon>Spermatophyta</taxon>
        <taxon>Magnoliopsida</taxon>
        <taxon>eudicotyledons</taxon>
        <taxon>Gunneridae</taxon>
        <taxon>Pentapetalae</taxon>
        <taxon>asterids</taxon>
        <taxon>Ericales</taxon>
        <taxon>Ericaceae</taxon>
        <taxon>Ericoideae</taxon>
        <taxon>Rhodoreae</taxon>
        <taxon>Rhododendron</taxon>
    </lineage>
</organism>
<dbReference type="EMBL" id="JACTNZ010000007">
    <property type="protein sequence ID" value="KAG5540186.1"/>
    <property type="molecule type" value="Genomic_DNA"/>
</dbReference>
<evidence type="ECO:0000313" key="2">
    <source>
        <dbReference type="Proteomes" id="UP000823749"/>
    </source>
</evidence>